<comment type="caution">
    <text evidence="1">The sequence shown here is derived from an EMBL/GenBank/DDBJ whole genome shotgun (WGS) entry which is preliminary data.</text>
</comment>
<sequence>MALYSSCPGAKTVIVETAGVGPGDAGLVYVQIAPPAGSGPAFVDTLLAGVRVR</sequence>
<dbReference type="AlphaFoldDB" id="A0A6V8KR82"/>
<dbReference type="Proteomes" id="UP000482800">
    <property type="component" value="Unassembled WGS sequence"/>
</dbReference>
<evidence type="ECO:0000313" key="1">
    <source>
        <dbReference type="EMBL" id="GFJ86354.1"/>
    </source>
</evidence>
<dbReference type="RefSeq" id="WP_345515199.1">
    <property type="nucleotide sequence ID" value="NZ_BAABGO010000045.1"/>
</dbReference>
<reference evidence="1 2" key="1">
    <citation type="submission" date="2020-03" db="EMBL/GenBank/DDBJ databases">
        <title>Whole genome shotgun sequence of Phytohabitans houttuyneae NBRC 108639.</title>
        <authorList>
            <person name="Komaki H."/>
            <person name="Tamura T."/>
        </authorList>
    </citation>
    <scope>NUCLEOTIDE SEQUENCE [LARGE SCALE GENOMIC DNA]</scope>
    <source>
        <strain evidence="1 2">NBRC 108639</strain>
    </source>
</reference>
<organism evidence="1 2">
    <name type="scientific">Phytohabitans houttuyneae</name>
    <dbReference type="NCBI Taxonomy" id="1076126"/>
    <lineage>
        <taxon>Bacteria</taxon>
        <taxon>Bacillati</taxon>
        <taxon>Actinomycetota</taxon>
        <taxon>Actinomycetes</taxon>
        <taxon>Micromonosporales</taxon>
        <taxon>Micromonosporaceae</taxon>
    </lineage>
</organism>
<proteinExistence type="predicted"/>
<protein>
    <submittedName>
        <fullName evidence="1">Uncharacterized protein</fullName>
    </submittedName>
</protein>
<reference evidence="1 2" key="2">
    <citation type="submission" date="2020-03" db="EMBL/GenBank/DDBJ databases">
        <authorList>
            <person name="Ichikawa N."/>
            <person name="Kimura A."/>
            <person name="Kitahashi Y."/>
            <person name="Uohara A."/>
        </authorList>
    </citation>
    <scope>NUCLEOTIDE SEQUENCE [LARGE SCALE GENOMIC DNA]</scope>
    <source>
        <strain evidence="1 2">NBRC 108639</strain>
    </source>
</reference>
<dbReference type="EMBL" id="BLPF01000005">
    <property type="protein sequence ID" value="GFJ86354.1"/>
    <property type="molecule type" value="Genomic_DNA"/>
</dbReference>
<name>A0A6V8KR82_9ACTN</name>
<evidence type="ECO:0000313" key="2">
    <source>
        <dbReference type="Proteomes" id="UP000482800"/>
    </source>
</evidence>
<keyword evidence="2" id="KW-1185">Reference proteome</keyword>
<accession>A0A6V8KR82</accession>
<gene>
    <name evidence="1" type="ORF">Phou_105340</name>
</gene>